<feature type="transmembrane region" description="Helical" evidence="8">
    <location>
        <begin position="69"/>
        <end position="89"/>
    </location>
</feature>
<feature type="transmembrane region" description="Helical" evidence="8">
    <location>
        <begin position="155"/>
        <end position="173"/>
    </location>
</feature>
<dbReference type="GO" id="GO:0005886">
    <property type="term" value="C:plasma membrane"/>
    <property type="evidence" value="ECO:0007669"/>
    <property type="project" value="UniProtKB-SubCell"/>
</dbReference>
<keyword evidence="2" id="KW-1003">Cell membrane</keyword>
<reference evidence="9 10" key="1">
    <citation type="submission" date="2017-07" db="EMBL/GenBank/DDBJ databases">
        <title>Virgibacillus sp. LM2416.</title>
        <authorList>
            <person name="Tak E.J."/>
            <person name="Bae J.-W."/>
        </authorList>
    </citation>
    <scope>NUCLEOTIDE SEQUENCE [LARGE SCALE GENOMIC DNA]</scope>
    <source>
        <strain evidence="9 10">LM2416</strain>
    </source>
</reference>
<feature type="transmembrane region" description="Helical" evidence="8">
    <location>
        <begin position="179"/>
        <end position="197"/>
    </location>
</feature>
<sequence length="350" mass="37765">MEYFALVVCFIVSLIMTPFVKKLAIRVGAVDQPNARKIHKNVMPRLGGLAIILSSLLGIVLFMPEPTTAWPIISGAIIITAVGVLDDLLELPAKVKLSGQVLAAIVSVAGGIQIEFITIPFGEKIEFDYLVSIPLTIIWIVGVTNAINLIDGLDGLAAGVSSIALLTISGMAISMGSTFVAIVGLIVLGSTLGFLFYNFHPAKIFMGDTGALFLGYMISVLAVVGLFKNVTIFSLIVPIIILGVPLLDTTFAIVRRMLKRQPLATADKFHLHHCLINLGYSHRQTVILIYAMSGYFSIAAIIFTRATLWGSTLVIVGLLITIELIVEVTGLIGENYRPVLRFMQGTKLKK</sequence>
<dbReference type="Proteomes" id="UP000198312">
    <property type="component" value="Chromosome"/>
</dbReference>
<keyword evidence="4 8" id="KW-0812">Transmembrane</keyword>
<comment type="subcellular location">
    <subcellularLocation>
        <location evidence="1">Cell membrane</location>
        <topology evidence="1">Multi-pass membrane protein</topology>
    </subcellularLocation>
</comment>
<dbReference type="GO" id="GO:0044038">
    <property type="term" value="P:cell wall macromolecule biosynthetic process"/>
    <property type="evidence" value="ECO:0007669"/>
    <property type="project" value="TreeGrafter"/>
</dbReference>
<organism evidence="9 10">
    <name type="scientific">Virgibacillus phasianinus</name>
    <dbReference type="NCBI Taxonomy" id="2017483"/>
    <lineage>
        <taxon>Bacteria</taxon>
        <taxon>Bacillati</taxon>
        <taxon>Bacillota</taxon>
        <taxon>Bacilli</taxon>
        <taxon>Bacillales</taxon>
        <taxon>Bacillaceae</taxon>
        <taxon>Virgibacillus</taxon>
    </lineage>
</organism>
<keyword evidence="7" id="KW-0460">Magnesium</keyword>
<dbReference type="GO" id="GO:0071555">
    <property type="term" value="P:cell wall organization"/>
    <property type="evidence" value="ECO:0007669"/>
    <property type="project" value="TreeGrafter"/>
</dbReference>
<dbReference type="PANTHER" id="PTHR22926:SF3">
    <property type="entry name" value="UNDECAPRENYL-PHOSPHATE ALPHA-N-ACETYLGLUCOSAMINYL 1-PHOSPHATE TRANSFERASE"/>
    <property type="match status" value="1"/>
</dbReference>
<dbReference type="CDD" id="cd06853">
    <property type="entry name" value="GT_WecA_like"/>
    <property type="match status" value="1"/>
</dbReference>
<feature type="transmembrane region" description="Helical" evidence="8">
    <location>
        <begin position="127"/>
        <end position="148"/>
    </location>
</feature>
<dbReference type="PANTHER" id="PTHR22926">
    <property type="entry name" value="PHOSPHO-N-ACETYLMURAMOYL-PENTAPEPTIDE-TRANSFERASE"/>
    <property type="match status" value="1"/>
</dbReference>
<evidence type="ECO:0000256" key="3">
    <source>
        <dbReference type="ARBA" id="ARBA00022679"/>
    </source>
</evidence>
<feature type="transmembrane region" description="Helical" evidence="8">
    <location>
        <begin position="6"/>
        <end position="25"/>
    </location>
</feature>
<feature type="transmembrane region" description="Helical" evidence="8">
    <location>
        <begin position="101"/>
        <end position="121"/>
    </location>
</feature>
<accession>A0A220U258</accession>
<dbReference type="InterPro" id="IPR018480">
    <property type="entry name" value="PNAcMuramoyl-5peptid_Trfase_CS"/>
</dbReference>
<dbReference type="OrthoDB" id="9783652at2"/>
<feature type="transmembrane region" description="Helical" evidence="8">
    <location>
        <begin position="209"/>
        <end position="227"/>
    </location>
</feature>
<feature type="transmembrane region" description="Helical" evidence="8">
    <location>
        <begin position="285"/>
        <end position="303"/>
    </location>
</feature>
<feature type="transmembrane region" description="Helical" evidence="8">
    <location>
        <begin position="233"/>
        <end position="254"/>
    </location>
</feature>
<dbReference type="GO" id="GO:0016780">
    <property type="term" value="F:phosphotransferase activity, for other substituted phosphate groups"/>
    <property type="evidence" value="ECO:0007669"/>
    <property type="project" value="InterPro"/>
</dbReference>
<dbReference type="GO" id="GO:0046872">
    <property type="term" value="F:metal ion binding"/>
    <property type="evidence" value="ECO:0007669"/>
    <property type="project" value="UniProtKB-KW"/>
</dbReference>
<evidence type="ECO:0000256" key="6">
    <source>
        <dbReference type="ARBA" id="ARBA00023136"/>
    </source>
</evidence>
<keyword evidence="5 8" id="KW-1133">Transmembrane helix</keyword>
<feature type="transmembrane region" description="Helical" evidence="8">
    <location>
        <begin position="46"/>
        <end position="63"/>
    </location>
</feature>
<evidence type="ECO:0000256" key="1">
    <source>
        <dbReference type="ARBA" id="ARBA00004651"/>
    </source>
</evidence>
<comment type="cofactor">
    <cofactor evidence="7">
        <name>Mg(2+)</name>
        <dbReference type="ChEBI" id="CHEBI:18420"/>
    </cofactor>
</comment>
<feature type="transmembrane region" description="Helical" evidence="8">
    <location>
        <begin position="309"/>
        <end position="333"/>
    </location>
</feature>
<dbReference type="EMBL" id="CP022315">
    <property type="protein sequence ID" value="ASK62135.1"/>
    <property type="molecule type" value="Genomic_DNA"/>
</dbReference>
<keyword evidence="7" id="KW-0479">Metal-binding</keyword>
<dbReference type="Pfam" id="PF00953">
    <property type="entry name" value="Glycos_transf_4"/>
    <property type="match status" value="1"/>
</dbReference>
<evidence type="ECO:0000256" key="2">
    <source>
        <dbReference type="ARBA" id="ARBA00022475"/>
    </source>
</evidence>
<gene>
    <name evidence="9" type="ORF">CFK37_08135</name>
</gene>
<keyword evidence="3 9" id="KW-0808">Transferase</keyword>
<name>A0A220U258_9BACI</name>
<evidence type="ECO:0000256" key="8">
    <source>
        <dbReference type="SAM" id="Phobius"/>
    </source>
</evidence>
<proteinExistence type="predicted"/>
<evidence type="ECO:0000313" key="9">
    <source>
        <dbReference type="EMBL" id="ASK62135.1"/>
    </source>
</evidence>
<evidence type="ECO:0000313" key="10">
    <source>
        <dbReference type="Proteomes" id="UP000198312"/>
    </source>
</evidence>
<keyword evidence="6 8" id="KW-0472">Membrane</keyword>
<feature type="binding site" evidence="7">
    <location>
        <position position="148"/>
    </location>
    <ligand>
        <name>Mg(2+)</name>
        <dbReference type="ChEBI" id="CHEBI:18420"/>
    </ligand>
</feature>
<feature type="binding site" evidence="7">
    <location>
        <position position="208"/>
    </location>
    <ligand>
        <name>Mg(2+)</name>
        <dbReference type="ChEBI" id="CHEBI:18420"/>
    </ligand>
</feature>
<dbReference type="KEGG" id="vil:CFK37_08135"/>
<dbReference type="AlphaFoldDB" id="A0A220U258"/>
<dbReference type="GO" id="GO:0009103">
    <property type="term" value="P:lipopolysaccharide biosynthetic process"/>
    <property type="evidence" value="ECO:0007669"/>
    <property type="project" value="TreeGrafter"/>
</dbReference>
<dbReference type="PROSITE" id="PS01348">
    <property type="entry name" value="MRAY_2"/>
    <property type="match status" value="1"/>
</dbReference>
<keyword evidence="10" id="KW-1185">Reference proteome</keyword>
<evidence type="ECO:0000256" key="7">
    <source>
        <dbReference type="PIRSR" id="PIRSR600715-1"/>
    </source>
</evidence>
<protein>
    <submittedName>
        <fullName evidence="9">Undecaprenyl-phosphate alpha-N-acetylglucosaminyl 1-phosphate transferase</fullName>
    </submittedName>
</protein>
<evidence type="ECO:0000256" key="5">
    <source>
        <dbReference type="ARBA" id="ARBA00022989"/>
    </source>
</evidence>
<dbReference type="RefSeq" id="WP_089061395.1">
    <property type="nucleotide sequence ID" value="NZ_CP022315.1"/>
</dbReference>
<dbReference type="InterPro" id="IPR000715">
    <property type="entry name" value="Glycosyl_transferase_4"/>
</dbReference>
<evidence type="ECO:0000256" key="4">
    <source>
        <dbReference type="ARBA" id="ARBA00022692"/>
    </source>
</evidence>